<comment type="caution">
    <text evidence="2">The sequence shown here is derived from an EMBL/GenBank/DDBJ whole genome shotgun (WGS) entry which is preliminary data.</text>
</comment>
<keyword evidence="3" id="KW-1185">Reference proteome</keyword>
<feature type="region of interest" description="Disordered" evidence="1">
    <location>
        <begin position="43"/>
        <end position="100"/>
    </location>
</feature>
<evidence type="ECO:0000256" key="1">
    <source>
        <dbReference type="SAM" id="MobiDB-lite"/>
    </source>
</evidence>
<proteinExistence type="predicted"/>
<gene>
    <name evidence="2" type="ORF">B0T26DRAFT_484321</name>
</gene>
<name>A0AA40A0M8_9PEZI</name>
<protein>
    <submittedName>
        <fullName evidence="2">Uncharacterized protein</fullName>
    </submittedName>
</protein>
<evidence type="ECO:0000313" key="3">
    <source>
        <dbReference type="Proteomes" id="UP001172101"/>
    </source>
</evidence>
<sequence>MTIASLAASRPDNKCPRFSKCRARPYIAVGKLVTHTKIPAIRQAGAAERAARAKGPAPASYSRPSSPNPPKKAKGLGFAEAEREAQRRFKSPTSGPVFPGPTIPGPVAPAPAPGPELCARAYIRREPSQVLGILTASSKLAMSVHVMQDIRAIAAVECATKESVAGPCHRLRGPEAQLRRAHLAQAYNAEAPYICSWLQPLFSAS</sequence>
<dbReference type="RefSeq" id="XP_060292189.1">
    <property type="nucleotide sequence ID" value="XM_060435292.1"/>
</dbReference>
<feature type="compositionally biased region" description="Low complexity" evidence="1">
    <location>
        <begin position="43"/>
        <end position="65"/>
    </location>
</feature>
<dbReference type="GeneID" id="85318562"/>
<reference evidence="2" key="1">
    <citation type="submission" date="2023-06" db="EMBL/GenBank/DDBJ databases">
        <title>Genome-scale phylogeny and comparative genomics of the fungal order Sordariales.</title>
        <authorList>
            <consortium name="Lawrence Berkeley National Laboratory"/>
            <person name="Hensen N."/>
            <person name="Bonometti L."/>
            <person name="Westerberg I."/>
            <person name="Brannstrom I.O."/>
            <person name="Guillou S."/>
            <person name="Cros-Aarteil S."/>
            <person name="Calhoun S."/>
            <person name="Haridas S."/>
            <person name="Kuo A."/>
            <person name="Mondo S."/>
            <person name="Pangilinan J."/>
            <person name="Riley R."/>
            <person name="LaButti K."/>
            <person name="Andreopoulos B."/>
            <person name="Lipzen A."/>
            <person name="Chen C."/>
            <person name="Yanf M."/>
            <person name="Daum C."/>
            <person name="Ng V."/>
            <person name="Clum A."/>
            <person name="Steindorff A."/>
            <person name="Ohm R."/>
            <person name="Martin F."/>
            <person name="Silar P."/>
            <person name="Natvig D."/>
            <person name="Lalanne C."/>
            <person name="Gautier V."/>
            <person name="Ament-velasquez S.L."/>
            <person name="Kruys A."/>
            <person name="Hutchinson M.I."/>
            <person name="Powell A.J."/>
            <person name="Barry K."/>
            <person name="Miller A.N."/>
            <person name="Grigoriev I.V."/>
            <person name="Debuchy R."/>
            <person name="Gladieux P."/>
            <person name="Thoren M.H."/>
            <person name="Johannesson H."/>
        </authorList>
    </citation>
    <scope>NUCLEOTIDE SEQUENCE</scope>
    <source>
        <strain evidence="2">SMH2392-1A</strain>
    </source>
</reference>
<dbReference type="AlphaFoldDB" id="A0AA40A0M8"/>
<accession>A0AA40A0M8</accession>
<dbReference type="Proteomes" id="UP001172101">
    <property type="component" value="Unassembled WGS sequence"/>
</dbReference>
<organism evidence="2 3">
    <name type="scientific">Lasiosphaeria miniovina</name>
    <dbReference type="NCBI Taxonomy" id="1954250"/>
    <lineage>
        <taxon>Eukaryota</taxon>
        <taxon>Fungi</taxon>
        <taxon>Dikarya</taxon>
        <taxon>Ascomycota</taxon>
        <taxon>Pezizomycotina</taxon>
        <taxon>Sordariomycetes</taxon>
        <taxon>Sordariomycetidae</taxon>
        <taxon>Sordariales</taxon>
        <taxon>Lasiosphaeriaceae</taxon>
        <taxon>Lasiosphaeria</taxon>
    </lineage>
</organism>
<evidence type="ECO:0000313" key="2">
    <source>
        <dbReference type="EMBL" id="KAK0707095.1"/>
    </source>
</evidence>
<dbReference type="EMBL" id="JAUIRO010000007">
    <property type="protein sequence ID" value="KAK0707095.1"/>
    <property type="molecule type" value="Genomic_DNA"/>
</dbReference>